<accession>A0A834NWG6</accession>
<evidence type="ECO:0000256" key="1">
    <source>
        <dbReference type="SAM" id="MobiDB-lite"/>
    </source>
</evidence>
<dbReference type="AlphaFoldDB" id="A0A834NWG6"/>
<dbReference type="Proteomes" id="UP000600918">
    <property type="component" value="Unassembled WGS sequence"/>
</dbReference>
<evidence type="ECO:0000313" key="2">
    <source>
        <dbReference type="EMBL" id="KAF7419823.1"/>
    </source>
</evidence>
<evidence type="ECO:0000313" key="3">
    <source>
        <dbReference type="Proteomes" id="UP000600918"/>
    </source>
</evidence>
<dbReference type="EMBL" id="JACSDY010000009">
    <property type="protein sequence ID" value="KAF7419823.1"/>
    <property type="molecule type" value="Genomic_DNA"/>
</dbReference>
<feature type="region of interest" description="Disordered" evidence="1">
    <location>
        <begin position="1"/>
        <end position="39"/>
    </location>
</feature>
<gene>
    <name evidence="2" type="ORF">H0235_010120</name>
</gene>
<feature type="compositionally biased region" description="Basic and acidic residues" evidence="1">
    <location>
        <begin position="1"/>
        <end position="12"/>
    </location>
</feature>
<sequence>MLVLDKKKKENDLYSSEVKSSSSDKLQAKRRSRNEEAAGASLRTTLCCRRVIERHSECISTAGQGAGRRINCSSAIMKGLHPLMTLRESIAAKTCEGAGIALNMYGYDETA</sequence>
<organism evidence="2 3">
    <name type="scientific">Vespula pensylvanica</name>
    <name type="common">Western yellow jacket</name>
    <name type="synonym">Wasp</name>
    <dbReference type="NCBI Taxonomy" id="30213"/>
    <lineage>
        <taxon>Eukaryota</taxon>
        <taxon>Metazoa</taxon>
        <taxon>Ecdysozoa</taxon>
        <taxon>Arthropoda</taxon>
        <taxon>Hexapoda</taxon>
        <taxon>Insecta</taxon>
        <taxon>Pterygota</taxon>
        <taxon>Neoptera</taxon>
        <taxon>Endopterygota</taxon>
        <taxon>Hymenoptera</taxon>
        <taxon>Apocrita</taxon>
        <taxon>Aculeata</taxon>
        <taxon>Vespoidea</taxon>
        <taxon>Vespidae</taxon>
        <taxon>Vespinae</taxon>
        <taxon>Vespula</taxon>
    </lineage>
</organism>
<proteinExistence type="predicted"/>
<protein>
    <submittedName>
        <fullName evidence="2">Uncharacterized protein</fullName>
    </submittedName>
</protein>
<comment type="caution">
    <text evidence="2">The sequence shown here is derived from an EMBL/GenBank/DDBJ whole genome shotgun (WGS) entry which is preliminary data.</text>
</comment>
<name>A0A834NWG6_VESPE</name>
<keyword evidence="3" id="KW-1185">Reference proteome</keyword>
<reference evidence="2" key="1">
    <citation type="journal article" date="2020" name="G3 (Bethesda)">
        <title>High-Quality Assemblies for Three Invasive Social Wasps from the &lt;i&gt;Vespula&lt;/i&gt; Genus.</title>
        <authorList>
            <person name="Harrop T.W.R."/>
            <person name="Guhlin J."/>
            <person name="McLaughlin G.M."/>
            <person name="Permina E."/>
            <person name="Stockwell P."/>
            <person name="Gilligan J."/>
            <person name="Le Lec M.F."/>
            <person name="Gruber M.A.M."/>
            <person name="Quinn O."/>
            <person name="Lovegrove M."/>
            <person name="Duncan E.J."/>
            <person name="Remnant E.J."/>
            <person name="Van Eeckhoven J."/>
            <person name="Graham B."/>
            <person name="Knapp R.A."/>
            <person name="Langford K.W."/>
            <person name="Kronenberg Z."/>
            <person name="Press M.O."/>
            <person name="Eacker S.M."/>
            <person name="Wilson-Rankin E.E."/>
            <person name="Purcell J."/>
            <person name="Lester P.J."/>
            <person name="Dearden P.K."/>
        </authorList>
    </citation>
    <scope>NUCLEOTIDE SEQUENCE</scope>
    <source>
        <strain evidence="2">Volc-1</strain>
    </source>
</reference>